<name>A0AC60QU28_IXOPE</name>
<accession>A0AC60QU28</accession>
<keyword evidence="2" id="KW-1185">Reference proteome</keyword>
<organism evidence="1 2">
    <name type="scientific">Ixodes persulcatus</name>
    <name type="common">Taiga tick</name>
    <dbReference type="NCBI Taxonomy" id="34615"/>
    <lineage>
        <taxon>Eukaryota</taxon>
        <taxon>Metazoa</taxon>
        <taxon>Ecdysozoa</taxon>
        <taxon>Arthropoda</taxon>
        <taxon>Chelicerata</taxon>
        <taxon>Arachnida</taxon>
        <taxon>Acari</taxon>
        <taxon>Parasitiformes</taxon>
        <taxon>Ixodida</taxon>
        <taxon>Ixodoidea</taxon>
        <taxon>Ixodidae</taxon>
        <taxon>Ixodinae</taxon>
        <taxon>Ixodes</taxon>
    </lineage>
</organism>
<evidence type="ECO:0000313" key="2">
    <source>
        <dbReference type="Proteomes" id="UP000805193"/>
    </source>
</evidence>
<reference evidence="1 2" key="1">
    <citation type="journal article" date="2020" name="Cell">
        <title>Large-Scale Comparative Analyses of Tick Genomes Elucidate Their Genetic Diversity and Vector Capacities.</title>
        <authorList>
            <consortium name="Tick Genome and Microbiome Consortium (TIGMIC)"/>
            <person name="Jia N."/>
            <person name="Wang J."/>
            <person name="Shi W."/>
            <person name="Du L."/>
            <person name="Sun Y."/>
            <person name="Zhan W."/>
            <person name="Jiang J.F."/>
            <person name="Wang Q."/>
            <person name="Zhang B."/>
            <person name="Ji P."/>
            <person name="Bell-Sakyi L."/>
            <person name="Cui X.M."/>
            <person name="Yuan T.T."/>
            <person name="Jiang B.G."/>
            <person name="Yang W.F."/>
            <person name="Lam T.T."/>
            <person name="Chang Q.C."/>
            <person name="Ding S.J."/>
            <person name="Wang X.J."/>
            <person name="Zhu J.G."/>
            <person name="Ruan X.D."/>
            <person name="Zhao L."/>
            <person name="Wei J.T."/>
            <person name="Ye R.Z."/>
            <person name="Que T.C."/>
            <person name="Du C.H."/>
            <person name="Zhou Y.H."/>
            <person name="Cheng J.X."/>
            <person name="Dai P.F."/>
            <person name="Guo W.B."/>
            <person name="Han X.H."/>
            <person name="Huang E.J."/>
            <person name="Li L.F."/>
            <person name="Wei W."/>
            <person name="Gao Y.C."/>
            <person name="Liu J.Z."/>
            <person name="Shao H.Z."/>
            <person name="Wang X."/>
            <person name="Wang C.C."/>
            <person name="Yang T.C."/>
            <person name="Huo Q.B."/>
            <person name="Li W."/>
            <person name="Chen H.Y."/>
            <person name="Chen S.E."/>
            <person name="Zhou L.G."/>
            <person name="Ni X.B."/>
            <person name="Tian J.H."/>
            <person name="Sheng Y."/>
            <person name="Liu T."/>
            <person name="Pan Y.S."/>
            <person name="Xia L.Y."/>
            <person name="Li J."/>
            <person name="Zhao F."/>
            <person name="Cao W.C."/>
        </authorList>
    </citation>
    <scope>NUCLEOTIDE SEQUENCE [LARGE SCALE GENOMIC DNA]</scope>
    <source>
        <strain evidence="1">Iper-2018</strain>
    </source>
</reference>
<evidence type="ECO:0000313" key="1">
    <source>
        <dbReference type="EMBL" id="KAG0439478.1"/>
    </source>
</evidence>
<comment type="caution">
    <text evidence="1">The sequence shown here is derived from an EMBL/GenBank/DDBJ whole genome shotgun (WGS) entry which is preliminary data.</text>
</comment>
<dbReference type="Proteomes" id="UP000805193">
    <property type="component" value="Unassembled WGS sequence"/>
</dbReference>
<gene>
    <name evidence="1" type="ORF">HPB47_016628</name>
</gene>
<protein>
    <submittedName>
        <fullName evidence="1">Uncharacterized protein</fullName>
    </submittedName>
</protein>
<dbReference type="EMBL" id="JABSTQ010005367">
    <property type="protein sequence ID" value="KAG0439478.1"/>
    <property type="molecule type" value="Genomic_DNA"/>
</dbReference>
<sequence length="519" mass="56859">MLQASAFRHCVHGDHSPAGLQQLPLPGPDQPLWAALTAEPQPKQTVPSTVDVCIDLALPAAQVGSHLSGPQKTKLSTLLSEHAEVFAHGEDDVGLYKGVEHAIDLLPDAALYSQSPYHYAAEDRRFLEEQTKSLLFWSDLAAAVARYVTARQICQSSNRPVSKEVGKMGLMPISDVPFTMISIDHVSMPATPTKKYLLNVIDFATRFIVPAAVSSTSTKDVLTHLQSVFLKFGCPDDCLCDHGSAFESHQFTVYELACTAASNTEEAQEKRKAAYDQTHRHHSFRVGQFVWVLRQEPITDGTTKLAPKFKGVYQIVDQKTPVTIVVSRITGQGPHNRIRERLVHVSQLKPYVPPYVEPYLVNDQTASAPEAASSPDALGSVPSACPTSSLAEQVFKPSLFWRDRAMCELRDILEKEHHISPTVLLAPGRVVQKEGETNTEVETSRGTEAGPSSLASGVAPPSNQRAPAGTPSKRKRETALGSLLKVFANMEESRKQRHKDRMALLERLVTAIEKSAPAE</sequence>
<proteinExistence type="predicted"/>